<organism evidence="1">
    <name type="scientific">Sesamum calycinum</name>
    <dbReference type="NCBI Taxonomy" id="2727403"/>
    <lineage>
        <taxon>Eukaryota</taxon>
        <taxon>Viridiplantae</taxon>
        <taxon>Streptophyta</taxon>
        <taxon>Embryophyta</taxon>
        <taxon>Tracheophyta</taxon>
        <taxon>Spermatophyta</taxon>
        <taxon>Magnoliopsida</taxon>
        <taxon>eudicotyledons</taxon>
        <taxon>Gunneridae</taxon>
        <taxon>Pentapetalae</taxon>
        <taxon>asterids</taxon>
        <taxon>lamiids</taxon>
        <taxon>Lamiales</taxon>
        <taxon>Pedaliaceae</taxon>
        <taxon>Sesamum</taxon>
    </lineage>
</organism>
<comment type="caution">
    <text evidence="1">The sequence shown here is derived from an EMBL/GenBank/DDBJ whole genome shotgun (WGS) entry which is preliminary data.</text>
</comment>
<accession>A0AAW2KWR6</accession>
<evidence type="ECO:0008006" key="2">
    <source>
        <dbReference type="Google" id="ProtNLM"/>
    </source>
</evidence>
<reference evidence="1" key="2">
    <citation type="journal article" date="2024" name="Plant">
        <title>Genomic evolution and insights into agronomic trait innovations of Sesamum species.</title>
        <authorList>
            <person name="Miao H."/>
            <person name="Wang L."/>
            <person name="Qu L."/>
            <person name="Liu H."/>
            <person name="Sun Y."/>
            <person name="Le M."/>
            <person name="Wang Q."/>
            <person name="Wei S."/>
            <person name="Zheng Y."/>
            <person name="Lin W."/>
            <person name="Duan Y."/>
            <person name="Cao H."/>
            <person name="Xiong S."/>
            <person name="Wang X."/>
            <person name="Wei L."/>
            <person name="Li C."/>
            <person name="Ma Q."/>
            <person name="Ju M."/>
            <person name="Zhao R."/>
            <person name="Li G."/>
            <person name="Mu C."/>
            <person name="Tian Q."/>
            <person name="Mei H."/>
            <person name="Zhang T."/>
            <person name="Gao T."/>
            <person name="Zhang H."/>
        </authorList>
    </citation>
    <scope>NUCLEOTIDE SEQUENCE</scope>
    <source>
        <strain evidence="1">KEN8</strain>
    </source>
</reference>
<dbReference type="EMBL" id="JACGWM010000184">
    <property type="protein sequence ID" value="KAL0310462.1"/>
    <property type="molecule type" value="Genomic_DNA"/>
</dbReference>
<protein>
    <recommendedName>
        <fullName evidence="2">Gag/pol protein</fullName>
    </recommendedName>
</protein>
<dbReference type="AlphaFoldDB" id="A0AAW2KWR6"/>
<proteinExistence type="predicted"/>
<reference evidence="1" key="1">
    <citation type="submission" date="2020-06" db="EMBL/GenBank/DDBJ databases">
        <authorList>
            <person name="Li T."/>
            <person name="Hu X."/>
            <person name="Zhang T."/>
            <person name="Song X."/>
            <person name="Zhang H."/>
            <person name="Dai N."/>
            <person name="Sheng W."/>
            <person name="Hou X."/>
            <person name="Wei L."/>
        </authorList>
    </citation>
    <scope>NUCLEOTIDE SEQUENCE</scope>
    <source>
        <strain evidence="1">KEN8</strain>
        <tissue evidence="1">Leaf</tissue>
    </source>
</reference>
<evidence type="ECO:0000313" key="1">
    <source>
        <dbReference type="EMBL" id="KAL0310462.1"/>
    </source>
</evidence>
<gene>
    <name evidence="1" type="ORF">Scaly_2926000</name>
</gene>
<sequence length="96" mass="10859">MRHGIKLSKKQSPKINEKLKRMLNIPYALVVGSLQYAFQCTRSDVVYVLSVTSRYQACTGETHWSTVKTILKRCLLSVFVPGSVHDETSILKSSQE</sequence>
<name>A0AAW2KWR6_9LAMI</name>